<dbReference type="InterPro" id="IPR003594">
    <property type="entry name" value="HATPase_dom"/>
</dbReference>
<dbReference type="InterPro" id="IPR035965">
    <property type="entry name" value="PAS-like_dom_sf"/>
</dbReference>
<evidence type="ECO:0000256" key="6">
    <source>
        <dbReference type="ARBA" id="ARBA00022777"/>
    </source>
</evidence>
<evidence type="ECO:0000256" key="1">
    <source>
        <dbReference type="ARBA" id="ARBA00022543"/>
    </source>
</evidence>
<keyword evidence="8" id="KW-0157">Chromophore</keyword>
<dbReference type="Pfam" id="PF00360">
    <property type="entry name" value="PHY"/>
    <property type="match status" value="1"/>
</dbReference>
<dbReference type="PRINTS" id="PR01033">
    <property type="entry name" value="PHYTOCHROME"/>
</dbReference>
<dbReference type="InterPro" id="IPR001789">
    <property type="entry name" value="Sig_transdc_resp-reg_receiver"/>
</dbReference>
<keyword evidence="5" id="KW-0547">Nucleotide-binding</keyword>
<feature type="domain" description="Response regulatory" evidence="15">
    <location>
        <begin position="1025"/>
        <end position="1154"/>
    </location>
</feature>
<evidence type="ECO:0000256" key="12">
    <source>
        <dbReference type="SAM" id="MobiDB-lite"/>
    </source>
</evidence>
<keyword evidence="7" id="KW-0067">ATP-binding</keyword>
<keyword evidence="9" id="KW-0902">Two-component regulatory system</keyword>
<feature type="domain" description="Phytochrome chromophore attachment site" evidence="13">
    <location>
        <begin position="334"/>
        <end position="496"/>
    </location>
</feature>
<keyword evidence="17" id="KW-1185">Reference proteome</keyword>
<evidence type="ECO:0000259" key="15">
    <source>
        <dbReference type="PROSITE" id="PS50110"/>
    </source>
</evidence>
<dbReference type="InterPro" id="IPR005467">
    <property type="entry name" value="His_kinase_dom"/>
</dbReference>
<evidence type="ECO:0000259" key="13">
    <source>
        <dbReference type="PROSITE" id="PS50046"/>
    </source>
</evidence>
<dbReference type="SUPFAM" id="SSF55874">
    <property type="entry name" value="ATPase domain of HSP90 chaperone/DNA topoisomerase II/histidine kinase"/>
    <property type="match status" value="1"/>
</dbReference>
<dbReference type="Gene3D" id="3.30.450.20">
    <property type="entry name" value="PAS domain"/>
    <property type="match status" value="2"/>
</dbReference>
<dbReference type="Pfam" id="PF00512">
    <property type="entry name" value="HisKA"/>
    <property type="match status" value="1"/>
</dbReference>
<dbReference type="Pfam" id="PF02518">
    <property type="entry name" value="HATPase_c"/>
    <property type="match status" value="1"/>
</dbReference>
<dbReference type="SUPFAM" id="SSF55785">
    <property type="entry name" value="PYP-like sensor domain (PAS domain)"/>
    <property type="match status" value="1"/>
</dbReference>
<dbReference type="Pfam" id="PF01590">
    <property type="entry name" value="GAF"/>
    <property type="match status" value="1"/>
</dbReference>
<keyword evidence="6" id="KW-0418">Kinase</keyword>
<dbReference type="InterPro" id="IPR043150">
    <property type="entry name" value="Phytochrome_PHY_sf"/>
</dbReference>
<dbReference type="SMART" id="SM00448">
    <property type="entry name" value="REC"/>
    <property type="match status" value="1"/>
</dbReference>
<sequence length="1178" mass="131707">MDPMSQQPIERVFPIRLSILESSPFLRNISDTDSILSVVPVTKKLSDQHLSPPSPDEPHYEQTPPTSSQYDFHQGSSVATHHCSTPPPFKKGNGGDDSLLSETFEYALLADGSHGVIQKTRRAFTTCDEEPIHIPGAIQSYGMLVALKLMDEPVAGPARYLPRICSENSSFVCHYQPSELLSLDSFYQVMPIYQRHLFDVQLRHIRQGYDSTKKEQEPVVFAFSFSDPDGRLIPCWCAAHYLGGTTDLFICEFELQDYSMHPLATPAMSDPENPIDTLGSDHLDFATACSMQSKVQPVFPNPELFSKGFDPSTSSVEVIGMATKIQTQFSEAATVPDLLETIVSIVKEVTRFHRVMVYQFDRDYNGTVVAELMDPKASNDVYRGLHFPASDIPPQARKLYMINKVRVLFDRSQRTSRLIGRDVSDMKVPLDLTHAYLRAMSPVHLKYLSNMGVRSSMSMSLESDGKLWGLIVCHSYGPAATRVPFSIRELSFFVGLAASTCLQKLLNSERLQAHRIIETLRGRGSPDECITSSSHELLNLFDCDCGFLVIEGEARTIGRLSSYTEAMTLLKYLFFRGSRTILFSHNIREDFKDLHFPSGFKAIAGVLYIPLSSTTDDCVVFYRKNQVREVHWAGKPSFAGKIGRLEPRNSFKKWTEVVDGTSKAWSIEHTNLAAMAQLLYGSFIQVWREKEAAINDTRLKRLLLHDASHQVRNPLNAVINCLEMALEKQLDDGTKQVLTTSYTASKSLIYVIDDLLSLTGSITGSVPLLDEPFHLPHCLDEALYPLRRLGQEKGVEVFLIPSTGPTQYVRGDPTSFQRCISILVANAIQHTANSQVVVKWHETVLNPKNTVIHIAITDSGPGFSERELDDMFQEFEQVPDEDFDEATSKTRAARGNVLRVGVGLVFVARFVKQRNGQLRVKSVKERGSTFTLEIPFVVSSRCSSIASRRDASPLPVLTMPGTLMFEQEGSSSIPSDRTFGTFGGDSRSSTFGGSRPSPPILRPGSSADADTSPKDFQTPSPHHYTVIVADDNIINVQILERRLTKLGHRVLVSRDGQECFNLFAPNRSTVDFVLMDINMPIVDGFASIRMIRDHEYNHPTPSRVVQNCGRTPVFAVSGMLRRGQEQRCKEAGFDGWMPKPVDMKRLVRCLAGALDPEARKTCVYDEKKFELGGWFTTE</sequence>
<evidence type="ECO:0000256" key="11">
    <source>
        <dbReference type="PROSITE-ProRule" id="PRU00169"/>
    </source>
</evidence>
<dbReference type="Gene3D" id="3.30.450.40">
    <property type="match status" value="1"/>
</dbReference>
<evidence type="ECO:0000313" key="16">
    <source>
        <dbReference type="EMBL" id="KAK3400680.1"/>
    </source>
</evidence>
<name>A0AAE0PJJ8_SORBR</name>
<dbReference type="GO" id="GO:0009881">
    <property type="term" value="F:photoreceptor activity"/>
    <property type="evidence" value="ECO:0007669"/>
    <property type="project" value="UniProtKB-KW"/>
</dbReference>
<evidence type="ECO:0000256" key="2">
    <source>
        <dbReference type="ARBA" id="ARBA00022553"/>
    </source>
</evidence>
<dbReference type="PROSITE" id="PS50110">
    <property type="entry name" value="RESPONSE_REGULATORY"/>
    <property type="match status" value="1"/>
</dbReference>
<dbReference type="Gene3D" id="3.30.565.10">
    <property type="entry name" value="Histidine kinase-like ATPase, C-terminal domain"/>
    <property type="match status" value="1"/>
</dbReference>
<evidence type="ECO:0000256" key="7">
    <source>
        <dbReference type="ARBA" id="ARBA00022840"/>
    </source>
</evidence>
<evidence type="ECO:0000256" key="10">
    <source>
        <dbReference type="ARBA" id="ARBA00023170"/>
    </source>
</evidence>
<dbReference type="Gene3D" id="3.40.50.2300">
    <property type="match status" value="1"/>
</dbReference>
<gene>
    <name evidence="16" type="ORF">B0T20DRAFT_151270</name>
</gene>
<dbReference type="InterPro" id="IPR036097">
    <property type="entry name" value="HisK_dim/P_sf"/>
</dbReference>
<reference evidence="16" key="1">
    <citation type="journal article" date="2023" name="Mol. Phylogenet. Evol.">
        <title>Genome-scale phylogeny and comparative genomics of the fungal order Sordariales.</title>
        <authorList>
            <person name="Hensen N."/>
            <person name="Bonometti L."/>
            <person name="Westerberg I."/>
            <person name="Brannstrom I.O."/>
            <person name="Guillou S."/>
            <person name="Cros-Aarteil S."/>
            <person name="Calhoun S."/>
            <person name="Haridas S."/>
            <person name="Kuo A."/>
            <person name="Mondo S."/>
            <person name="Pangilinan J."/>
            <person name="Riley R."/>
            <person name="LaButti K."/>
            <person name="Andreopoulos B."/>
            <person name="Lipzen A."/>
            <person name="Chen C."/>
            <person name="Yan M."/>
            <person name="Daum C."/>
            <person name="Ng V."/>
            <person name="Clum A."/>
            <person name="Steindorff A."/>
            <person name="Ohm R.A."/>
            <person name="Martin F."/>
            <person name="Silar P."/>
            <person name="Natvig D.O."/>
            <person name="Lalanne C."/>
            <person name="Gautier V."/>
            <person name="Ament-Velasquez S.L."/>
            <person name="Kruys A."/>
            <person name="Hutchinson M.I."/>
            <person name="Powell A.J."/>
            <person name="Barry K."/>
            <person name="Miller A.N."/>
            <person name="Grigoriev I.V."/>
            <person name="Debuchy R."/>
            <person name="Gladieux P."/>
            <person name="Hiltunen Thoren M."/>
            <person name="Johannesson H."/>
        </authorList>
    </citation>
    <scope>NUCLEOTIDE SEQUENCE</scope>
    <source>
        <strain evidence="16">FGSC 1904</strain>
    </source>
</reference>
<dbReference type="CDD" id="cd00082">
    <property type="entry name" value="HisKA"/>
    <property type="match status" value="1"/>
</dbReference>
<evidence type="ECO:0000256" key="8">
    <source>
        <dbReference type="ARBA" id="ARBA00022991"/>
    </source>
</evidence>
<dbReference type="GO" id="GO:0009584">
    <property type="term" value="P:detection of visible light"/>
    <property type="evidence" value="ECO:0007669"/>
    <property type="project" value="InterPro"/>
</dbReference>
<dbReference type="InterPro" id="IPR036890">
    <property type="entry name" value="HATPase_C_sf"/>
</dbReference>
<dbReference type="PANTHER" id="PTHR43065">
    <property type="entry name" value="SENSOR HISTIDINE KINASE"/>
    <property type="match status" value="1"/>
</dbReference>
<dbReference type="PROSITE" id="PS50046">
    <property type="entry name" value="PHYTOCHROME_2"/>
    <property type="match status" value="1"/>
</dbReference>
<dbReference type="SUPFAM" id="SSF47384">
    <property type="entry name" value="Homodimeric domain of signal transducing histidine kinase"/>
    <property type="match status" value="1"/>
</dbReference>
<dbReference type="InterPro" id="IPR029016">
    <property type="entry name" value="GAF-like_dom_sf"/>
</dbReference>
<dbReference type="Pfam" id="PF00072">
    <property type="entry name" value="Response_reg"/>
    <property type="match status" value="1"/>
</dbReference>
<dbReference type="GO" id="GO:0005524">
    <property type="term" value="F:ATP binding"/>
    <property type="evidence" value="ECO:0007669"/>
    <property type="project" value="UniProtKB-KW"/>
</dbReference>
<evidence type="ECO:0000313" key="17">
    <source>
        <dbReference type="Proteomes" id="UP001281003"/>
    </source>
</evidence>
<keyword evidence="2 11" id="KW-0597">Phosphoprotein</keyword>
<dbReference type="EMBL" id="JAUTDP010000003">
    <property type="protein sequence ID" value="KAK3400680.1"/>
    <property type="molecule type" value="Genomic_DNA"/>
</dbReference>
<evidence type="ECO:0000256" key="3">
    <source>
        <dbReference type="ARBA" id="ARBA00022606"/>
    </source>
</evidence>
<dbReference type="InterPro" id="IPR016132">
    <property type="entry name" value="Phyto_chromo_attachment"/>
</dbReference>
<evidence type="ECO:0000256" key="9">
    <source>
        <dbReference type="ARBA" id="ARBA00023012"/>
    </source>
</evidence>
<evidence type="ECO:0000256" key="5">
    <source>
        <dbReference type="ARBA" id="ARBA00022741"/>
    </source>
</evidence>
<organism evidence="16 17">
    <name type="scientific">Sordaria brevicollis</name>
    <dbReference type="NCBI Taxonomy" id="83679"/>
    <lineage>
        <taxon>Eukaryota</taxon>
        <taxon>Fungi</taxon>
        <taxon>Dikarya</taxon>
        <taxon>Ascomycota</taxon>
        <taxon>Pezizomycotina</taxon>
        <taxon>Sordariomycetes</taxon>
        <taxon>Sordariomycetidae</taxon>
        <taxon>Sordariales</taxon>
        <taxon>Sordariaceae</taxon>
        <taxon>Sordaria</taxon>
    </lineage>
</organism>
<evidence type="ECO:0000256" key="4">
    <source>
        <dbReference type="ARBA" id="ARBA00022679"/>
    </source>
</evidence>
<evidence type="ECO:0000259" key="14">
    <source>
        <dbReference type="PROSITE" id="PS50109"/>
    </source>
</evidence>
<dbReference type="Gene3D" id="3.30.450.270">
    <property type="match status" value="1"/>
</dbReference>
<feature type="modified residue" description="4-aspartylphosphate" evidence="11">
    <location>
        <position position="1076"/>
    </location>
</feature>
<dbReference type="SMART" id="SM00065">
    <property type="entry name" value="GAF"/>
    <property type="match status" value="1"/>
</dbReference>
<protein>
    <submittedName>
        <fullName evidence="16">Phytochrome-2</fullName>
    </submittedName>
</protein>
<reference evidence="16" key="2">
    <citation type="submission" date="2023-07" db="EMBL/GenBank/DDBJ databases">
        <authorList>
            <consortium name="Lawrence Berkeley National Laboratory"/>
            <person name="Haridas S."/>
            <person name="Hensen N."/>
            <person name="Bonometti L."/>
            <person name="Westerberg I."/>
            <person name="Brannstrom I.O."/>
            <person name="Guillou S."/>
            <person name="Cros-Aarteil S."/>
            <person name="Calhoun S."/>
            <person name="Kuo A."/>
            <person name="Mondo S."/>
            <person name="Pangilinan J."/>
            <person name="Riley R."/>
            <person name="LaButti K."/>
            <person name="Andreopoulos B."/>
            <person name="Lipzen A."/>
            <person name="Chen C."/>
            <person name="Yanf M."/>
            <person name="Daum C."/>
            <person name="Ng V."/>
            <person name="Clum A."/>
            <person name="Steindorff A."/>
            <person name="Ohm R."/>
            <person name="Martin F."/>
            <person name="Silar P."/>
            <person name="Natvig D."/>
            <person name="Lalanne C."/>
            <person name="Gautier V."/>
            <person name="Ament-velasquez S.L."/>
            <person name="Kruys A."/>
            <person name="Hutchinson M.I."/>
            <person name="Powell A.J."/>
            <person name="Barry K."/>
            <person name="Miller A.N."/>
            <person name="Grigoriev I.V."/>
            <person name="Debuchy R."/>
            <person name="Gladieux P."/>
            <person name="Thoren M.H."/>
            <person name="Johannesson H."/>
        </authorList>
    </citation>
    <scope>NUCLEOTIDE SEQUENCE</scope>
    <source>
        <strain evidence="16">FGSC 1904</strain>
    </source>
</reference>
<dbReference type="SMART" id="SM00388">
    <property type="entry name" value="HisKA"/>
    <property type="match status" value="1"/>
</dbReference>
<keyword evidence="4" id="KW-0808">Transferase</keyword>
<dbReference type="InterPro" id="IPR013515">
    <property type="entry name" value="Phytochrome_cen-reg"/>
</dbReference>
<dbReference type="SUPFAM" id="SSF52172">
    <property type="entry name" value="CheY-like"/>
    <property type="match status" value="1"/>
</dbReference>
<feature type="compositionally biased region" description="Polar residues" evidence="12">
    <location>
        <begin position="63"/>
        <end position="83"/>
    </location>
</feature>
<dbReference type="InterPro" id="IPR003018">
    <property type="entry name" value="GAF"/>
</dbReference>
<dbReference type="InterPro" id="IPR011006">
    <property type="entry name" value="CheY-like_superfamily"/>
</dbReference>
<accession>A0AAE0PJJ8</accession>
<feature type="domain" description="Histidine kinase" evidence="14">
    <location>
        <begin position="706"/>
        <end position="938"/>
    </location>
</feature>
<dbReference type="Gene3D" id="1.10.287.130">
    <property type="match status" value="1"/>
</dbReference>
<dbReference type="Proteomes" id="UP001281003">
    <property type="component" value="Unassembled WGS sequence"/>
</dbReference>
<dbReference type="PROSITE" id="PS50109">
    <property type="entry name" value="HIS_KIN"/>
    <property type="match status" value="1"/>
</dbReference>
<feature type="region of interest" description="Disordered" evidence="12">
    <location>
        <begin position="984"/>
        <end position="1021"/>
    </location>
</feature>
<feature type="region of interest" description="Disordered" evidence="12">
    <location>
        <begin position="46"/>
        <end position="87"/>
    </location>
</feature>
<dbReference type="SMART" id="SM00387">
    <property type="entry name" value="HATPase_c"/>
    <property type="match status" value="1"/>
</dbReference>
<dbReference type="GO" id="GO:0000155">
    <property type="term" value="F:phosphorelay sensor kinase activity"/>
    <property type="evidence" value="ECO:0007669"/>
    <property type="project" value="InterPro"/>
</dbReference>
<comment type="caution">
    <text evidence="16">The sequence shown here is derived from an EMBL/GenBank/DDBJ whole genome shotgun (WGS) entry which is preliminary data.</text>
</comment>
<dbReference type="SUPFAM" id="SSF55781">
    <property type="entry name" value="GAF domain-like"/>
    <property type="match status" value="2"/>
</dbReference>
<dbReference type="AlphaFoldDB" id="A0AAE0PJJ8"/>
<dbReference type="InterPro" id="IPR003661">
    <property type="entry name" value="HisK_dim/P_dom"/>
</dbReference>
<dbReference type="PANTHER" id="PTHR43065:SF10">
    <property type="entry name" value="PEROXIDE STRESS-ACTIVATED HISTIDINE KINASE MAK3"/>
    <property type="match status" value="1"/>
</dbReference>
<proteinExistence type="predicted"/>
<dbReference type="CDD" id="cd17546">
    <property type="entry name" value="REC_hyHK_CKI1_RcsC-like"/>
    <property type="match status" value="1"/>
</dbReference>
<dbReference type="InterPro" id="IPR001294">
    <property type="entry name" value="Phytochrome"/>
</dbReference>
<keyword evidence="3" id="KW-0716">Sensory transduction</keyword>
<keyword evidence="10" id="KW-0675">Receptor</keyword>
<dbReference type="GO" id="GO:0006355">
    <property type="term" value="P:regulation of DNA-templated transcription"/>
    <property type="evidence" value="ECO:0007669"/>
    <property type="project" value="InterPro"/>
</dbReference>
<keyword evidence="1" id="KW-0600">Photoreceptor protein</keyword>